<evidence type="ECO:0000313" key="4">
    <source>
        <dbReference type="Proteomes" id="UP000295578"/>
    </source>
</evidence>
<feature type="transmembrane region" description="Helical" evidence="1">
    <location>
        <begin position="220"/>
        <end position="240"/>
    </location>
</feature>
<organism evidence="3 4">
    <name type="scientific">Actinomadura darangshiensis</name>
    <dbReference type="NCBI Taxonomy" id="705336"/>
    <lineage>
        <taxon>Bacteria</taxon>
        <taxon>Bacillati</taxon>
        <taxon>Actinomycetota</taxon>
        <taxon>Actinomycetes</taxon>
        <taxon>Streptosporangiales</taxon>
        <taxon>Thermomonosporaceae</taxon>
        <taxon>Actinomadura</taxon>
    </lineage>
</organism>
<feature type="domain" description="EccD-like transmembrane" evidence="2">
    <location>
        <begin position="166"/>
        <end position="497"/>
    </location>
</feature>
<feature type="transmembrane region" description="Helical" evidence="1">
    <location>
        <begin position="252"/>
        <end position="269"/>
    </location>
</feature>
<keyword evidence="1" id="KW-0812">Transmembrane</keyword>
<dbReference type="InterPro" id="IPR044049">
    <property type="entry name" value="EccD_transm"/>
</dbReference>
<keyword evidence="1" id="KW-1133">Transmembrane helix</keyword>
<dbReference type="Proteomes" id="UP000295578">
    <property type="component" value="Unassembled WGS sequence"/>
</dbReference>
<evidence type="ECO:0000256" key="1">
    <source>
        <dbReference type="SAM" id="Phobius"/>
    </source>
</evidence>
<sequence length="499" mass="50427">MCRSQPLVTAPPASMSILERPGRPEIASRTIDRGSAGIHLMAWGVVGIAEDLGELCRVTVVGPQRRFDIALPSHIPFASLLPTILEYSGRELADMDAGHDGWVLQRLDEKPFPEDATPAQLSLRHGETLYLRPASATILQPVTADPADLVDPLVSPPERTAPWGRRQAGFTALGTAAVAALAALPLAGAPWWPQAAAAAVLAVLCVGGGGVLIRSGPVGHLLAALAVPFAFLSGLLWTLGDHDLSEIGPAQVATAFGAAALAAALGVAVRASRSLGLLIASGIGGIAAGSAVVFDEASAEGVAALCLAVVLPLAAGVPPFALLLARSRIRLRSLPDSSDESLSARLLERRAAEVLGVEGVLGVAIGLAGVGGEAVLATASGGWERAAGALAAAALFLTAFRYRQGPGRMALLTAGAAGAGIVAVAGAGEGPHWAAAVVPSAVLLVMGAIAVAATLAGPARPEESRLIRPVALLPRALDVLNAVVLLALLTLALYLAGAR</sequence>
<feature type="transmembrane region" description="Helical" evidence="1">
    <location>
        <begin position="301"/>
        <end position="325"/>
    </location>
</feature>
<feature type="transmembrane region" description="Helical" evidence="1">
    <location>
        <begin position="355"/>
        <end position="379"/>
    </location>
</feature>
<dbReference type="InterPro" id="IPR024962">
    <property type="entry name" value="YukD-like"/>
</dbReference>
<keyword evidence="4" id="KW-1185">Reference proteome</keyword>
<gene>
    <name evidence="3" type="ORF">E1293_30420</name>
</gene>
<feature type="transmembrane region" description="Helical" evidence="1">
    <location>
        <begin position="195"/>
        <end position="213"/>
    </location>
</feature>
<dbReference type="OrthoDB" id="4775372at2"/>
<feature type="transmembrane region" description="Helical" evidence="1">
    <location>
        <begin position="276"/>
        <end position="295"/>
    </location>
</feature>
<evidence type="ECO:0000313" key="3">
    <source>
        <dbReference type="EMBL" id="TDD73814.1"/>
    </source>
</evidence>
<evidence type="ECO:0000259" key="2">
    <source>
        <dbReference type="Pfam" id="PF19053"/>
    </source>
</evidence>
<comment type="caution">
    <text evidence="3">The sequence shown here is derived from an EMBL/GenBank/DDBJ whole genome shotgun (WGS) entry which is preliminary data.</text>
</comment>
<feature type="transmembrane region" description="Helical" evidence="1">
    <location>
        <begin position="168"/>
        <end position="189"/>
    </location>
</feature>
<feature type="transmembrane region" description="Helical" evidence="1">
    <location>
        <begin position="385"/>
        <end position="402"/>
    </location>
</feature>
<accession>A0A4R5ART5</accession>
<reference evidence="3 4" key="1">
    <citation type="submission" date="2019-03" db="EMBL/GenBank/DDBJ databases">
        <title>Draft genome sequences of novel Actinobacteria.</title>
        <authorList>
            <person name="Sahin N."/>
            <person name="Ay H."/>
            <person name="Saygin H."/>
        </authorList>
    </citation>
    <scope>NUCLEOTIDE SEQUENCE [LARGE SCALE GENOMIC DNA]</scope>
    <source>
        <strain evidence="3 4">DSM 45941</strain>
    </source>
</reference>
<feature type="transmembrane region" description="Helical" evidence="1">
    <location>
        <begin position="476"/>
        <end position="496"/>
    </location>
</feature>
<dbReference type="Pfam" id="PF19053">
    <property type="entry name" value="EccD"/>
    <property type="match status" value="1"/>
</dbReference>
<dbReference type="Gene3D" id="3.10.20.90">
    <property type="entry name" value="Phosphatidylinositol 3-kinase Catalytic Subunit, Chain A, domain 1"/>
    <property type="match status" value="1"/>
</dbReference>
<feature type="transmembrane region" description="Helical" evidence="1">
    <location>
        <begin position="433"/>
        <end position="455"/>
    </location>
</feature>
<dbReference type="Pfam" id="PF08817">
    <property type="entry name" value="YukD"/>
    <property type="match status" value="1"/>
</dbReference>
<dbReference type="AlphaFoldDB" id="A0A4R5ART5"/>
<protein>
    <recommendedName>
        <fullName evidence="2">EccD-like transmembrane domain-containing protein</fullName>
    </recommendedName>
</protein>
<proteinExistence type="predicted"/>
<keyword evidence="1" id="KW-0472">Membrane</keyword>
<dbReference type="EMBL" id="SMKY01000178">
    <property type="protein sequence ID" value="TDD73814.1"/>
    <property type="molecule type" value="Genomic_DNA"/>
</dbReference>
<name>A0A4R5ART5_9ACTN</name>
<feature type="transmembrane region" description="Helical" evidence="1">
    <location>
        <begin position="409"/>
        <end position="427"/>
    </location>
</feature>